<accession>A0AA42BL46</accession>
<keyword evidence="13" id="KW-1185">Reference proteome</keyword>
<feature type="active site" evidence="9">
    <location>
        <position position="264"/>
    </location>
</feature>
<proteinExistence type="inferred from homology"/>
<dbReference type="InterPro" id="IPR013762">
    <property type="entry name" value="Integrase-like_cat_sf"/>
</dbReference>
<evidence type="ECO:0000256" key="9">
    <source>
        <dbReference type="HAMAP-Rule" id="MF_01808"/>
    </source>
</evidence>
<comment type="subcellular location">
    <subcellularLocation>
        <location evidence="1 9">Cytoplasm</location>
    </subcellularLocation>
</comment>
<evidence type="ECO:0000256" key="6">
    <source>
        <dbReference type="ARBA" id="ARBA00023125"/>
    </source>
</evidence>
<dbReference type="InterPro" id="IPR023009">
    <property type="entry name" value="Tyrosine_recombinase_XerC/XerD"/>
</dbReference>
<dbReference type="RefSeq" id="WP_254099348.1">
    <property type="nucleotide sequence ID" value="NZ_JANATA010000005.1"/>
</dbReference>
<keyword evidence="6 9" id="KW-0238">DNA-binding</keyword>
<dbReference type="EMBL" id="JANATA010000005">
    <property type="protein sequence ID" value="MCP3428229.1"/>
    <property type="molecule type" value="Genomic_DNA"/>
</dbReference>
<evidence type="ECO:0000313" key="13">
    <source>
        <dbReference type="Proteomes" id="UP001165413"/>
    </source>
</evidence>
<feature type="active site" evidence="9">
    <location>
        <position position="238"/>
    </location>
</feature>
<evidence type="ECO:0000256" key="3">
    <source>
        <dbReference type="ARBA" id="ARBA00022618"/>
    </source>
</evidence>
<dbReference type="CDD" id="cd00798">
    <property type="entry name" value="INT_XerDC_C"/>
    <property type="match status" value="1"/>
</dbReference>
<dbReference type="InterPro" id="IPR002104">
    <property type="entry name" value="Integrase_catalytic"/>
</dbReference>
<dbReference type="GO" id="GO:0051301">
    <property type="term" value="P:cell division"/>
    <property type="evidence" value="ECO:0007669"/>
    <property type="project" value="UniProtKB-KW"/>
</dbReference>
<dbReference type="PANTHER" id="PTHR30349:SF81">
    <property type="entry name" value="TYROSINE RECOMBINASE XERC"/>
    <property type="match status" value="1"/>
</dbReference>
<evidence type="ECO:0000256" key="7">
    <source>
        <dbReference type="ARBA" id="ARBA00023172"/>
    </source>
</evidence>
<dbReference type="SUPFAM" id="SSF47823">
    <property type="entry name" value="lambda integrase-like, N-terminal domain"/>
    <property type="match status" value="1"/>
</dbReference>
<keyword evidence="3 9" id="KW-0132">Cell division</keyword>
<dbReference type="Gene3D" id="1.10.150.130">
    <property type="match status" value="1"/>
</dbReference>
<comment type="subunit">
    <text evidence="9">Forms a cyclic heterotetrameric complex composed of two molecules of XerC and two molecules of XerD.</text>
</comment>
<feature type="active site" evidence="9">
    <location>
        <position position="241"/>
    </location>
</feature>
<evidence type="ECO:0000256" key="4">
    <source>
        <dbReference type="ARBA" id="ARBA00022829"/>
    </source>
</evidence>
<name>A0AA42BL46_9ALTE</name>
<feature type="domain" description="Core-binding (CB)" evidence="11">
    <location>
        <begin position="3"/>
        <end position="86"/>
    </location>
</feature>
<dbReference type="GO" id="GO:0005737">
    <property type="term" value="C:cytoplasm"/>
    <property type="evidence" value="ECO:0007669"/>
    <property type="project" value="UniProtKB-SubCell"/>
</dbReference>
<keyword evidence="8 9" id="KW-0131">Cell cycle</keyword>
<dbReference type="InterPro" id="IPR050090">
    <property type="entry name" value="Tyrosine_recombinase_XerCD"/>
</dbReference>
<evidence type="ECO:0000256" key="1">
    <source>
        <dbReference type="ARBA" id="ARBA00004496"/>
    </source>
</evidence>
<feature type="active site" description="O-(3'-phospho-DNA)-tyrosine intermediate" evidence="9">
    <location>
        <position position="273"/>
    </location>
</feature>
<feature type="active site" evidence="9">
    <location>
        <position position="146"/>
    </location>
</feature>
<dbReference type="Gene3D" id="1.10.443.10">
    <property type="entry name" value="Intergrase catalytic core"/>
    <property type="match status" value="1"/>
</dbReference>
<dbReference type="PANTHER" id="PTHR30349">
    <property type="entry name" value="PHAGE INTEGRASE-RELATED"/>
    <property type="match status" value="1"/>
</dbReference>
<keyword evidence="2 9" id="KW-0963">Cytoplasm</keyword>
<dbReference type="GO" id="GO:0003677">
    <property type="term" value="F:DNA binding"/>
    <property type="evidence" value="ECO:0007669"/>
    <property type="project" value="UniProtKB-UniRule"/>
</dbReference>
<keyword evidence="5 9" id="KW-0229">DNA integration</keyword>
<dbReference type="AlphaFoldDB" id="A0AA42BL46"/>
<evidence type="ECO:0000313" key="12">
    <source>
        <dbReference type="EMBL" id="MCP3428229.1"/>
    </source>
</evidence>
<dbReference type="PROSITE" id="PS51898">
    <property type="entry name" value="TYR_RECOMBINASE"/>
    <property type="match status" value="1"/>
</dbReference>
<reference evidence="12" key="1">
    <citation type="submission" date="2022-07" db="EMBL/GenBank/DDBJ databases">
        <title>Characterization of the Novel Bacterium Alteromonas immobilis LMIT006 and Alteromonas gregis LMIT007.</title>
        <authorList>
            <person name="Lin X."/>
        </authorList>
    </citation>
    <scope>NUCLEOTIDE SEQUENCE</scope>
    <source>
        <strain evidence="12">LMIT007</strain>
    </source>
</reference>
<keyword evidence="7 9" id="KW-0233">DNA recombination</keyword>
<comment type="function">
    <text evidence="9">Site-specific tyrosine recombinase, which acts by catalyzing the cutting and rejoining of the recombining DNA molecules. The XerC-XerD complex is essential to convert dimers of the bacterial chromosome into monomers to permit their segregation at cell division. It also contributes to the segregational stability of plasmids.</text>
</comment>
<dbReference type="InterPro" id="IPR010998">
    <property type="entry name" value="Integrase_recombinase_N"/>
</dbReference>
<dbReference type="InterPro" id="IPR011010">
    <property type="entry name" value="DNA_brk_join_enz"/>
</dbReference>
<feature type="active site" evidence="9">
    <location>
        <position position="169"/>
    </location>
</feature>
<feature type="domain" description="Tyr recombinase" evidence="10">
    <location>
        <begin position="107"/>
        <end position="286"/>
    </location>
</feature>
<dbReference type="GO" id="GO:0007059">
    <property type="term" value="P:chromosome segregation"/>
    <property type="evidence" value="ECO:0007669"/>
    <property type="project" value="UniProtKB-UniRule"/>
</dbReference>
<gene>
    <name evidence="9" type="primary">xerC</name>
    <name evidence="12" type="ORF">NLF92_04645</name>
</gene>
<evidence type="ECO:0000256" key="2">
    <source>
        <dbReference type="ARBA" id="ARBA00022490"/>
    </source>
</evidence>
<sequence>MLDCTDSLITDFVQMLQVERHYSLHTIQSYHSHIETSKTLLRLTGWDGLTVDHVRLLVMKSKQAKLSARSISLRLSALRHFCQFLVERKVLQQNPAESVSAPKIGKLLPKNMPAEAVSSLLDFTPESLHDIRDKAMFEVVYGCGLRLSEVTGLNMVDILSSRQLKVWGKGQKQRLLPVGNVAWEALQDWLKVRPQWLVSDFSAVFLSQRGNRLGNRQVAKRLDQLAVRQGMNTNISPHKLRHSFATHVLESSGDLRAVQELLGHANLSTTQVYTHLDFQHLARVYDKAHPRAKK</sequence>
<dbReference type="Pfam" id="PF02899">
    <property type="entry name" value="Phage_int_SAM_1"/>
    <property type="match status" value="1"/>
</dbReference>
<evidence type="ECO:0000259" key="10">
    <source>
        <dbReference type="PROSITE" id="PS51898"/>
    </source>
</evidence>
<comment type="caution">
    <text evidence="12">The sequence shown here is derived from an EMBL/GenBank/DDBJ whole genome shotgun (WGS) entry which is preliminary data.</text>
</comment>
<dbReference type="Proteomes" id="UP001165413">
    <property type="component" value="Unassembled WGS sequence"/>
</dbReference>
<protein>
    <recommendedName>
        <fullName evidence="9">Tyrosine recombinase XerC</fullName>
    </recommendedName>
</protein>
<dbReference type="SUPFAM" id="SSF56349">
    <property type="entry name" value="DNA breaking-rejoining enzymes"/>
    <property type="match status" value="1"/>
</dbReference>
<evidence type="ECO:0000256" key="8">
    <source>
        <dbReference type="ARBA" id="ARBA00023306"/>
    </source>
</evidence>
<dbReference type="Pfam" id="PF00589">
    <property type="entry name" value="Phage_integrase"/>
    <property type="match status" value="1"/>
</dbReference>
<dbReference type="PROSITE" id="PS51900">
    <property type="entry name" value="CB"/>
    <property type="match status" value="1"/>
</dbReference>
<dbReference type="GO" id="GO:0006313">
    <property type="term" value="P:DNA transposition"/>
    <property type="evidence" value="ECO:0007669"/>
    <property type="project" value="UniProtKB-UniRule"/>
</dbReference>
<keyword evidence="4 9" id="KW-0159">Chromosome partition</keyword>
<comment type="similarity">
    <text evidence="9">Belongs to the 'phage' integrase family. XerC subfamily.</text>
</comment>
<evidence type="ECO:0000256" key="5">
    <source>
        <dbReference type="ARBA" id="ARBA00022908"/>
    </source>
</evidence>
<dbReference type="HAMAP" id="MF_01808">
    <property type="entry name" value="Recomb_XerC_XerD"/>
    <property type="match status" value="1"/>
</dbReference>
<evidence type="ECO:0000259" key="11">
    <source>
        <dbReference type="PROSITE" id="PS51900"/>
    </source>
</evidence>
<dbReference type="GO" id="GO:0009037">
    <property type="term" value="F:tyrosine-based site-specific recombinase activity"/>
    <property type="evidence" value="ECO:0007669"/>
    <property type="project" value="UniProtKB-UniRule"/>
</dbReference>
<dbReference type="InterPro" id="IPR044068">
    <property type="entry name" value="CB"/>
</dbReference>
<dbReference type="InterPro" id="IPR004107">
    <property type="entry name" value="Integrase_SAM-like_N"/>
</dbReference>
<organism evidence="12 13">
    <name type="scientific">Opacimonas viscosa</name>
    <dbReference type="NCBI Taxonomy" id="2961944"/>
    <lineage>
        <taxon>Bacteria</taxon>
        <taxon>Pseudomonadati</taxon>
        <taxon>Pseudomonadota</taxon>
        <taxon>Gammaproteobacteria</taxon>
        <taxon>Alteromonadales</taxon>
        <taxon>Alteromonadaceae</taxon>
        <taxon>Opacimonas</taxon>
    </lineage>
</organism>